<comment type="similarity">
    <text evidence="2">Belongs to the class-I pyridoxal-phosphate-dependent aminotransferase family.</text>
</comment>
<dbReference type="InterPro" id="IPR050596">
    <property type="entry name" value="AspAT/PAT-like"/>
</dbReference>
<keyword evidence="10" id="KW-1185">Reference proteome</keyword>
<evidence type="ECO:0000256" key="3">
    <source>
        <dbReference type="ARBA" id="ARBA00012753"/>
    </source>
</evidence>
<protein>
    <recommendedName>
        <fullName evidence="3">aspartate transaminase</fullName>
        <ecNumber evidence="3">2.6.1.1</ecNumber>
    </recommendedName>
</protein>
<comment type="catalytic activity">
    <reaction evidence="7">
        <text>L-aspartate + 2-oxoglutarate = oxaloacetate + L-glutamate</text>
        <dbReference type="Rhea" id="RHEA:21824"/>
        <dbReference type="ChEBI" id="CHEBI:16452"/>
        <dbReference type="ChEBI" id="CHEBI:16810"/>
        <dbReference type="ChEBI" id="CHEBI:29985"/>
        <dbReference type="ChEBI" id="CHEBI:29991"/>
        <dbReference type="EC" id="2.6.1.1"/>
    </reaction>
</comment>
<dbReference type="STRING" id="313367.JSE7799_03574"/>
<evidence type="ECO:0000256" key="2">
    <source>
        <dbReference type="ARBA" id="ARBA00007441"/>
    </source>
</evidence>
<dbReference type="Gene3D" id="3.40.640.10">
    <property type="entry name" value="Type I PLP-dependent aspartate aminotransferase-like (Major domain)"/>
    <property type="match status" value="1"/>
</dbReference>
<keyword evidence="9" id="KW-0670">Pyruvate</keyword>
<dbReference type="EC" id="2.6.1.1" evidence="3"/>
<dbReference type="InterPro" id="IPR015424">
    <property type="entry name" value="PyrdxlP-dep_Trfase"/>
</dbReference>
<dbReference type="Proteomes" id="UP000049455">
    <property type="component" value="Unassembled WGS sequence"/>
</dbReference>
<keyword evidence="6" id="KW-0663">Pyridoxal phosphate</keyword>
<reference evidence="9 10" key="1">
    <citation type="submission" date="2015-09" db="EMBL/GenBank/DDBJ databases">
        <authorList>
            <person name="Jackson K.R."/>
            <person name="Lunt B.L."/>
            <person name="Fisher J.N.B."/>
            <person name="Gardner A.V."/>
            <person name="Bailey M.E."/>
            <person name="Deus L.M."/>
            <person name="Earl A.S."/>
            <person name="Gibby P.D."/>
            <person name="Hartmann K.A."/>
            <person name="Liu J.E."/>
            <person name="Manci A.M."/>
            <person name="Nielsen D.A."/>
            <person name="Solomon M.B."/>
            <person name="Breakwell D.P."/>
            <person name="Burnett S.H."/>
            <person name="Grose J.H."/>
        </authorList>
    </citation>
    <scope>NUCLEOTIDE SEQUENCE [LARGE SCALE GENOMIC DNA]</scope>
    <source>
        <strain evidence="9 10">CECT 7799</strain>
    </source>
</reference>
<dbReference type="PANTHER" id="PTHR46383:SF1">
    <property type="entry name" value="ASPARTATE AMINOTRANSFERASE"/>
    <property type="match status" value="1"/>
</dbReference>
<gene>
    <name evidence="9" type="primary">aruH</name>
    <name evidence="9" type="ORF">JSE7799_03574</name>
</gene>
<dbReference type="AlphaFoldDB" id="A0A0M7BG56"/>
<evidence type="ECO:0000256" key="6">
    <source>
        <dbReference type="ARBA" id="ARBA00022898"/>
    </source>
</evidence>
<dbReference type="RefSeq" id="WP_055664828.1">
    <property type="nucleotide sequence ID" value="NZ_CYPR01000231.1"/>
</dbReference>
<sequence>MRLNPAMAATEPPPVMEARRWIADATFPVDRPLLNLSQAAPTDPPPAPLLQAIADIVLTDPSAHLYGAVLGYDPLRARIADTWSTAYGGNVHRDQVAVTSGCNQAFAAAVATLAGAGDNVILPTPWYFNHKMWLDLGGVATRPLETGSDLLPDPEAAAALIDDRTRAIVLVTPNNPGGVEYPAALVAAFRDLARTRGLALVVDETYRDFHSREGAPHDLFADPEWDDTLIQLYSFSKAYRLTGHRVGAICAAPARLAQVEKWLDTVAICPNGIGQRAALWGMEHLGDWLAGERQEILARRAAMEDGFAALPDWRLLGCGAYFAYVAHPFDLPSDAVARRLVERASVLTLPGTMFGPSHADGGSGRAEATLRIAFANADRDGIGILFDRLAQVTRDGL</sequence>
<dbReference type="GO" id="GO:0030170">
    <property type="term" value="F:pyridoxal phosphate binding"/>
    <property type="evidence" value="ECO:0007669"/>
    <property type="project" value="InterPro"/>
</dbReference>
<evidence type="ECO:0000256" key="1">
    <source>
        <dbReference type="ARBA" id="ARBA00001933"/>
    </source>
</evidence>
<dbReference type="PANTHER" id="PTHR46383">
    <property type="entry name" value="ASPARTATE AMINOTRANSFERASE"/>
    <property type="match status" value="1"/>
</dbReference>
<keyword evidence="5 9" id="KW-0808">Transferase</keyword>
<evidence type="ECO:0000259" key="8">
    <source>
        <dbReference type="Pfam" id="PF00155"/>
    </source>
</evidence>
<proteinExistence type="inferred from homology"/>
<keyword evidence="4 9" id="KW-0032">Aminotransferase</keyword>
<dbReference type="OrthoDB" id="9766084at2"/>
<dbReference type="SUPFAM" id="SSF53383">
    <property type="entry name" value="PLP-dependent transferases"/>
    <property type="match status" value="1"/>
</dbReference>
<dbReference type="InterPro" id="IPR004839">
    <property type="entry name" value="Aminotransferase_I/II_large"/>
</dbReference>
<dbReference type="EMBL" id="CYPR01000231">
    <property type="protein sequence ID" value="CUH40834.1"/>
    <property type="molecule type" value="Genomic_DNA"/>
</dbReference>
<comment type="cofactor">
    <cofactor evidence="1">
        <name>pyridoxal 5'-phosphate</name>
        <dbReference type="ChEBI" id="CHEBI:597326"/>
    </cofactor>
</comment>
<name>A0A0M7BG56_9RHOB</name>
<dbReference type="GO" id="GO:0004069">
    <property type="term" value="F:L-aspartate:2-oxoglutarate aminotransferase activity"/>
    <property type="evidence" value="ECO:0007669"/>
    <property type="project" value="UniProtKB-EC"/>
</dbReference>
<accession>A0A0M7BG56</accession>
<evidence type="ECO:0000256" key="7">
    <source>
        <dbReference type="ARBA" id="ARBA00049185"/>
    </source>
</evidence>
<dbReference type="NCBIfam" id="NF005732">
    <property type="entry name" value="PRK07550.1"/>
    <property type="match status" value="1"/>
</dbReference>
<evidence type="ECO:0000313" key="10">
    <source>
        <dbReference type="Proteomes" id="UP000049455"/>
    </source>
</evidence>
<feature type="domain" description="Aminotransferase class I/classII large" evidence="8">
    <location>
        <begin position="33"/>
        <end position="389"/>
    </location>
</feature>
<organism evidence="9 10">
    <name type="scientific">Jannaschia seosinensis</name>
    <dbReference type="NCBI Taxonomy" id="313367"/>
    <lineage>
        <taxon>Bacteria</taxon>
        <taxon>Pseudomonadati</taxon>
        <taxon>Pseudomonadota</taxon>
        <taxon>Alphaproteobacteria</taxon>
        <taxon>Rhodobacterales</taxon>
        <taxon>Roseobacteraceae</taxon>
        <taxon>Jannaschia</taxon>
    </lineage>
</organism>
<evidence type="ECO:0000313" key="9">
    <source>
        <dbReference type="EMBL" id="CUH40834.1"/>
    </source>
</evidence>
<evidence type="ECO:0000256" key="5">
    <source>
        <dbReference type="ARBA" id="ARBA00022679"/>
    </source>
</evidence>
<dbReference type="InterPro" id="IPR015421">
    <property type="entry name" value="PyrdxlP-dep_Trfase_major"/>
</dbReference>
<dbReference type="CDD" id="cd00609">
    <property type="entry name" value="AAT_like"/>
    <property type="match status" value="1"/>
</dbReference>
<dbReference type="Pfam" id="PF00155">
    <property type="entry name" value="Aminotran_1_2"/>
    <property type="match status" value="1"/>
</dbReference>
<evidence type="ECO:0000256" key="4">
    <source>
        <dbReference type="ARBA" id="ARBA00022576"/>
    </source>
</evidence>
<dbReference type="GO" id="GO:0006520">
    <property type="term" value="P:amino acid metabolic process"/>
    <property type="evidence" value="ECO:0007669"/>
    <property type="project" value="InterPro"/>
</dbReference>